<gene>
    <name evidence="2" type="ORF">ACFFGY_08570</name>
</gene>
<keyword evidence="1" id="KW-0472">Membrane</keyword>
<evidence type="ECO:0000256" key="1">
    <source>
        <dbReference type="SAM" id="Phobius"/>
    </source>
</evidence>
<dbReference type="RefSeq" id="WP_377044055.1">
    <property type="nucleotide sequence ID" value="NZ_JBHLUN010000006.1"/>
</dbReference>
<accession>A0ABV6JRD5</accession>
<keyword evidence="1" id="KW-0812">Transmembrane</keyword>
<name>A0ABV6JRD5_9PROT</name>
<dbReference type="Proteomes" id="UP001589865">
    <property type="component" value="Unassembled WGS sequence"/>
</dbReference>
<protein>
    <submittedName>
        <fullName evidence="2">Uncharacterized protein</fullName>
    </submittedName>
</protein>
<feature type="transmembrane region" description="Helical" evidence="1">
    <location>
        <begin position="49"/>
        <end position="67"/>
    </location>
</feature>
<evidence type="ECO:0000313" key="3">
    <source>
        <dbReference type="Proteomes" id="UP001589865"/>
    </source>
</evidence>
<proteinExistence type="predicted"/>
<comment type="caution">
    <text evidence="2">The sequence shown here is derived from an EMBL/GenBank/DDBJ whole genome shotgun (WGS) entry which is preliminary data.</text>
</comment>
<feature type="transmembrane region" description="Helical" evidence="1">
    <location>
        <begin position="93"/>
        <end position="114"/>
    </location>
</feature>
<reference evidence="2 3" key="1">
    <citation type="submission" date="2024-09" db="EMBL/GenBank/DDBJ databases">
        <authorList>
            <person name="Sun Q."/>
            <person name="Mori K."/>
        </authorList>
    </citation>
    <scope>NUCLEOTIDE SEQUENCE [LARGE SCALE GENOMIC DNA]</scope>
    <source>
        <strain evidence="2 3">TBRC 5777</strain>
    </source>
</reference>
<organism evidence="2 3">
    <name type="scientific">Roseomonas elaeocarpi</name>
    <dbReference type="NCBI Taxonomy" id="907779"/>
    <lineage>
        <taxon>Bacteria</taxon>
        <taxon>Pseudomonadati</taxon>
        <taxon>Pseudomonadota</taxon>
        <taxon>Alphaproteobacteria</taxon>
        <taxon>Acetobacterales</taxon>
        <taxon>Roseomonadaceae</taxon>
        <taxon>Roseomonas</taxon>
    </lineage>
</organism>
<feature type="transmembrane region" description="Helical" evidence="1">
    <location>
        <begin position="6"/>
        <end position="28"/>
    </location>
</feature>
<evidence type="ECO:0000313" key="2">
    <source>
        <dbReference type="EMBL" id="MFC0408296.1"/>
    </source>
</evidence>
<sequence length="119" mass="12429">MRAVGLARFLGWFSIALGTTQLLFGSSLARQLGLPRRGGLMRGLGAREVATGAAILYCPAAAGPLWARVGGDVMDLAILGRASTFGRRERRNVGLAVGAVVGITVLDLLCAAALTRNRH</sequence>
<keyword evidence="1" id="KW-1133">Transmembrane helix</keyword>
<keyword evidence="3" id="KW-1185">Reference proteome</keyword>
<dbReference type="EMBL" id="JBHLUN010000006">
    <property type="protein sequence ID" value="MFC0408296.1"/>
    <property type="molecule type" value="Genomic_DNA"/>
</dbReference>